<name>A0A212LBC5_9BACT</name>
<sequence>MKIVIAPDSYKECLSALQVATFIELGFREVFPHADYVKVPVADGGEGTVEAMVEATGGQRIAVTVKGPLGEPVEAFYGLTGDGSTAVIEMATASGLGLVPPEKRNPLKTTSYGTGELIRAALDAGARKFILGIGGSATNEGGAGMLQALGVRLLDADGQEIEATGLGLGKLARIDMSTFDQRLKDCVIDVACDVDNPLCGPRGASAIFGPQKGATPELVQQLDGYLRNFADITLRDLGVDMAEISGAGAAGGMGGGMYAFLGGRLRPGSEIVTEAVGLDAVVRDADLVITGEGRIDGQTAFGKAPVGVARVAKLHGKPVIAIGGSLRHDADVVHEHGIDAVFSILSSPCTIAEALDAGENNLRTAARNIAASIAIGSQLGAVANTGK</sequence>
<evidence type="ECO:0000256" key="1">
    <source>
        <dbReference type="ARBA" id="ARBA00006284"/>
    </source>
</evidence>
<protein>
    <submittedName>
        <fullName evidence="5">Glycerate kinase I</fullName>
        <ecNumber evidence="5">2.7.1.31</ecNumber>
    </submittedName>
</protein>
<dbReference type="GO" id="GO:0008887">
    <property type="term" value="F:glycerate kinase activity"/>
    <property type="evidence" value="ECO:0007669"/>
    <property type="project" value="UniProtKB-UniRule"/>
</dbReference>
<dbReference type="InterPro" id="IPR036129">
    <property type="entry name" value="Glycerate_kinase_sf"/>
</dbReference>
<keyword evidence="3 4" id="KW-0418">Kinase</keyword>
<dbReference type="Pfam" id="PF02595">
    <property type="entry name" value="Gly_kinase"/>
    <property type="match status" value="1"/>
</dbReference>
<dbReference type="InterPro" id="IPR018193">
    <property type="entry name" value="Glyc_kinase_flavodox-like_fold"/>
</dbReference>
<dbReference type="InterPro" id="IPR004381">
    <property type="entry name" value="Glycerate_kinase"/>
</dbReference>
<reference evidence="5" key="1">
    <citation type="submission" date="2016-08" db="EMBL/GenBank/DDBJ databases">
        <authorList>
            <person name="Seilhamer J.J."/>
        </authorList>
    </citation>
    <scope>NUCLEOTIDE SEQUENCE</scope>
    <source>
        <strain evidence="5">86-1</strain>
    </source>
</reference>
<dbReference type="NCBIfam" id="TIGR00045">
    <property type="entry name" value="glycerate kinase"/>
    <property type="match status" value="1"/>
</dbReference>
<accession>A0A212LBC5</accession>
<dbReference type="EMBL" id="FMJC01000002">
    <property type="protein sequence ID" value="SCM74846.1"/>
    <property type="molecule type" value="Genomic_DNA"/>
</dbReference>
<evidence type="ECO:0000256" key="3">
    <source>
        <dbReference type="ARBA" id="ARBA00022777"/>
    </source>
</evidence>
<dbReference type="SUPFAM" id="SSF110738">
    <property type="entry name" value="Glycerate kinase I"/>
    <property type="match status" value="1"/>
</dbReference>
<evidence type="ECO:0000256" key="4">
    <source>
        <dbReference type="PIRNR" id="PIRNR006078"/>
    </source>
</evidence>
<gene>
    <name evidence="5" type="primary">garK</name>
    <name evidence="5" type="ORF">KL86DES1_22192</name>
</gene>
<dbReference type="PANTHER" id="PTHR21599:SF0">
    <property type="entry name" value="GLYCERATE KINASE"/>
    <property type="match status" value="1"/>
</dbReference>
<dbReference type="PANTHER" id="PTHR21599">
    <property type="entry name" value="GLYCERATE KINASE"/>
    <property type="match status" value="1"/>
</dbReference>
<dbReference type="RefSeq" id="WP_179981354.1">
    <property type="nucleotide sequence ID" value="NZ_LT608333.1"/>
</dbReference>
<dbReference type="InterPro" id="IPR018197">
    <property type="entry name" value="Glycerate_kinase_RE-like"/>
</dbReference>
<comment type="similarity">
    <text evidence="1 4">Belongs to the glycerate kinase type-1 family.</text>
</comment>
<dbReference type="PIRSF" id="PIRSF006078">
    <property type="entry name" value="GlxK"/>
    <property type="match status" value="1"/>
</dbReference>
<dbReference type="Gene3D" id="3.40.50.10350">
    <property type="entry name" value="Glycerate kinase, domain 1"/>
    <property type="match status" value="1"/>
</dbReference>
<evidence type="ECO:0000256" key="2">
    <source>
        <dbReference type="ARBA" id="ARBA00022679"/>
    </source>
</evidence>
<dbReference type="Gene3D" id="3.90.1510.10">
    <property type="entry name" value="Glycerate kinase, domain 2"/>
    <property type="match status" value="1"/>
</dbReference>
<evidence type="ECO:0000313" key="5">
    <source>
        <dbReference type="EMBL" id="SCM74846.1"/>
    </source>
</evidence>
<organism evidence="5">
    <name type="scientific">uncultured Desulfovibrio sp</name>
    <dbReference type="NCBI Taxonomy" id="167968"/>
    <lineage>
        <taxon>Bacteria</taxon>
        <taxon>Pseudomonadati</taxon>
        <taxon>Thermodesulfobacteriota</taxon>
        <taxon>Desulfovibrionia</taxon>
        <taxon>Desulfovibrionales</taxon>
        <taxon>Desulfovibrionaceae</taxon>
        <taxon>Desulfovibrio</taxon>
        <taxon>environmental samples</taxon>
    </lineage>
</organism>
<proteinExistence type="inferred from homology"/>
<dbReference type="AlphaFoldDB" id="A0A212LBC5"/>
<dbReference type="GO" id="GO:0031388">
    <property type="term" value="P:organic acid phosphorylation"/>
    <property type="evidence" value="ECO:0007669"/>
    <property type="project" value="UniProtKB-UniRule"/>
</dbReference>
<dbReference type="EC" id="2.7.1.31" evidence="5"/>
<keyword evidence="2 4" id="KW-0808">Transferase</keyword>